<accession>A0AAD9QPG3</accession>
<gene>
    <name evidence="8" type="ORF">P5673_011006</name>
</gene>
<dbReference type="AlphaFoldDB" id="A0AAD9QPG3"/>
<feature type="compositionally biased region" description="Polar residues" evidence="6">
    <location>
        <begin position="206"/>
        <end position="231"/>
    </location>
</feature>
<evidence type="ECO:0000256" key="6">
    <source>
        <dbReference type="SAM" id="MobiDB-lite"/>
    </source>
</evidence>
<comment type="subcellular location">
    <subcellularLocation>
        <location evidence="1">Membrane</location>
    </subcellularLocation>
</comment>
<feature type="compositionally biased region" description="Basic and acidic residues" evidence="6">
    <location>
        <begin position="321"/>
        <end position="340"/>
    </location>
</feature>
<protein>
    <submittedName>
        <fullName evidence="8">Uncharacterized protein</fullName>
    </submittedName>
</protein>
<evidence type="ECO:0000256" key="1">
    <source>
        <dbReference type="ARBA" id="ARBA00004370"/>
    </source>
</evidence>
<evidence type="ECO:0000256" key="7">
    <source>
        <dbReference type="SAM" id="Phobius"/>
    </source>
</evidence>
<dbReference type="Proteomes" id="UP001249851">
    <property type="component" value="Unassembled WGS sequence"/>
</dbReference>
<comment type="caution">
    <text evidence="8">The sequence shown here is derived from an EMBL/GenBank/DDBJ whole genome shotgun (WGS) entry which is preliminary data.</text>
</comment>
<dbReference type="PANTHER" id="PTHR17615:SF9">
    <property type="entry name" value="PROTEIN FAM189A1"/>
    <property type="match status" value="1"/>
</dbReference>
<evidence type="ECO:0000256" key="4">
    <source>
        <dbReference type="ARBA" id="ARBA00023136"/>
    </source>
</evidence>
<dbReference type="GO" id="GO:0016020">
    <property type="term" value="C:membrane"/>
    <property type="evidence" value="ECO:0007669"/>
    <property type="project" value="UniProtKB-SubCell"/>
</dbReference>
<feature type="transmembrane region" description="Helical" evidence="7">
    <location>
        <begin position="102"/>
        <end position="127"/>
    </location>
</feature>
<reference evidence="8" key="1">
    <citation type="journal article" date="2023" name="G3 (Bethesda)">
        <title>Whole genome assembly and annotation of the endangered Caribbean coral Acropora cervicornis.</title>
        <authorList>
            <person name="Selwyn J.D."/>
            <person name="Vollmer S.V."/>
        </authorList>
    </citation>
    <scope>NUCLEOTIDE SEQUENCE</scope>
    <source>
        <strain evidence="8">K2</strain>
    </source>
</reference>
<dbReference type="EMBL" id="JARQWQ010000020">
    <property type="protein sequence ID" value="KAK2565094.1"/>
    <property type="molecule type" value="Genomic_DNA"/>
</dbReference>
<evidence type="ECO:0000256" key="3">
    <source>
        <dbReference type="ARBA" id="ARBA00022989"/>
    </source>
</evidence>
<feature type="region of interest" description="Disordered" evidence="6">
    <location>
        <begin position="200"/>
        <end position="231"/>
    </location>
</feature>
<comment type="similarity">
    <text evidence="5">Belongs to the ENTREP family.</text>
</comment>
<organism evidence="8 9">
    <name type="scientific">Acropora cervicornis</name>
    <name type="common">Staghorn coral</name>
    <dbReference type="NCBI Taxonomy" id="6130"/>
    <lineage>
        <taxon>Eukaryota</taxon>
        <taxon>Metazoa</taxon>
        <taxon>Cnidaria</taxon>
        <taxon>Anthozoa</taxon>
        <taxon>Hexacorallia</taxon>
        <taxon>Scleractinia</taxon>
        <taxon>Astrocoeniina</taxon>
        <taxon>Acroporidae</taxon>
        <taxon>Acropora</taxon>
    </lineage>
</organism>
<evidence type="ECO:0000313" key="9">
    <source>
        <dbReference type="Proteomes" id="UP001249851"/>
    </source>
</evidence>
<feature type="compositionally biased region" description="Polar residues" evidence="6">
    <location>
        <begin position="309"/>
        <end position="320"/>
    </location>
</feature>
<feature type="region of interest" description="Disordered" evidence="6">
    <location>
        <begin position="309"/>
        <end position="340"/>
    </location>
</feature>
<sequence>MFCYKTSYIDFGTNDSFFFVLQMSLFTFFSAVCVVLQMIGTLLTGDAGGHLKSLLMCEKLVSSEICKCCDSVNACQHSSVGIEFEGVSDCSLLTGLLTGLMYGLFVLTIFGSILCFVATILGCTAVARETGRNQGLCSRHSSRRSQCSHDHDDRYTWVSYPTGTDLTMLPPYAPPVYHSIENIPDYGLSSCIVPPPVFDPTDLPPQYSSQNPSLADSQTSLSSPADSSNQIPIGQEITESHTIFQSSPIHDHHETTTRNDDFIPPLGTPSGVVHFTDGDLQWDKENKGDSKSLEIILATSNRSCLCNGMSSKDLSDQQSLPRDDKELDSRRTARNGTKDNDAFGNYHASCSTLRLQRDFCENVPENARARASSLGTTVSGSRVTQVSIHPATPSLSSPCRRFTISSLAKCNKLGENSIYLNSFEVLSKPPPNVRVPTDESQTCSTAALEKKISKTATKIMLDGKAQIHREKTEANKEATKVCK</sequence>
<keyword evidence="2 7" id="KW-0812">Transmembrane</keyword>
<proteinExistence type="inferred from homology"/>
<reference evidence="8" key="2">
    <citation type="journal article" date="2023" name="Science">
        <title>Genomic signatures of disease resistance in endangered staghorn corals.</title>
        <authorList>
            <person name="Vollmer S.V."/>
            <person name="Selwyn J.D."/>
            <person name="Despard B.A."/>
            <person name="Roesel C.L."/>
        </authorList>
    </citation>
    <scope>NUCLEOTIDE SEQUENCE</scope>
    <source>
        <strain evidence="8">K2</strain>
    </source>
</reference>
<evidence type="ECO:0000256" key="2">
    <source>
        <dbReference type="ARBA" id="ARBA00022692"/>
    </source>
</evidence>
<evidence type="ECO:0000313" key="8">
    <source>
        <dbReference type="EMBL" id="KAK2565094.1"/>
    </source>
</evidence>
<keyword evidence="3 7" id="KW-1133">Transmembrane helix</keyword>
<dbReference type="InterPro" id="IPR030431">
    <property type="entry name" value="ENTREP1-3"/>
</dbReference>
<keyword evidence="9" id="KW-1185">Reference proteome</keyword>
<dbReference type="PANTHER" id="PTHR17615">
    <property type="entry name" value="PROTEIN FAM189A"/>
    <property type="match status" value="1"/>
</dbReference>
<feature type="transmembrane region" description="Helical" evidence="7">
    <location>
        <begin position="17"/>
        <end position="43"/>
    </location>
</feature>
<keyword evidence="4 7" id="KW-0472">Membrane</keyword>
<name>A0AAD9QPG3_ACRCE</name>
<evidence type="ECO:0000256" key="5">
    <source>
        <dbReference type="ARBA" id="ARBA00034309"/>
    </source>
</evidence>